<name>A0A0C3NGJ2_PISTI</name>
<evidence type="ECO:0000313" key="2">
    <source>
        <dbReference type="Proteomes" id="UP000054217"/>
    </source>
</evidence>
<proteinExistence type="predicted"/>
<dbReference type="InParanoid" id="A0A0C3NGJ2"/>
<gene>
    <name evidence="1" type="ORF">M404DRAFT_374084</name>
</gene>
<dbReference type="EMBL" id="KN832092">
    <property type="protein sequence ID" value="KIN94598.1"/>
    <property type="molecule type" value="Genomic_DNA"/>
</dbReference>
<reference evidence="1 2" key="1">
    <citation type="submission" date="2014-04" db="EMBL/GenBank/DDBJ databases">
        <authorList>
            <consortium name="DOE Joint Genome Institute"/>
            <person name="Kuo A."/>
            <person name="Kohler A."/>
            <person name="Costa M.D."/>
            <person name="Nagy L.G."/>
            <person name="Floudas D."/>
            <person name="Copeland A."/>
            <person name="Barry K.W."/>
            <person name="Cichocki N."/>
            <person name="Veneault-Fourrey C."/>
            <person name="LaButti K."/>
            <person name="Lindquist E.A."/>
            <person name="Lipzen A."/>
            <person name="Lundell T."/>
            <person name="Morin E."/>
            <person name="Murat C."/>
            <person name="Sun H."/>
            <person name="Tunlid A."/>
            <person name="Henrissat B."/>
            <person name="Grigoriev I.V."/>
            <person name="Hibbett D.S."/>
            <person name="Martin F."/>
            <person name="Nordberg H.P."/>
            <person name="Cantor M.N."/>
            <person name="Hua S.X."/>
        </authorList>
    </citation>
    <scope>NUCLEOTIDE SEQUENCE [LARGE SCALE GENOMIC DNA]</scope>
    <source>
        <strain evidence="1 2">Marx 270</strain>
    </source>
</reference>
<protein>
    <submittedName>
        <fullName evidence="1">Uncharacterized protein</fullName>
    </submittedName>
</protein>
<dbReference type="Proteomes" id="UP000054217">
    <property type="component" value="Unassembled WGS sequence"/>
</dbReference>
<dbReference type="HOGENOM" id="CLU_3107348_0_0_1"/>
<accession>A0A0C3NGJ2</accession>
<dbReference type="AlphaFoldDB" id="A0A0C3NGJ2"/>
<evidence type="ECO:0000313" key="1">
    <source>
        <dbReference type="EMBL" id="KIN94598.1"/>
    </source>
</evidence>
<reference evidence="2" key="2">
    <citation type="submission" date="2015-01" db="EMBL/GenBank/DDBJ databases">
        <title>Evolutionary Origins and Diversification of the Mycorrhizal Mutualists.</title>
        <authorList>
            <consortium name="DOE Joint Genome Institute"/>
            <consortium name="Mycorrhizal Genomics Consortium"/>
            <person name="Kohler A."/>
            <person name="Kuo A."/>
            <person name="Nagy L.G."/>
            <person name="Floudas D."/>
            <person name="Copeland A."/>
            <person name="Barry K.W."/>
            <person name="Cichocki N."/>
            <person name="Veneault-Fourrey C."/>
            <person name="LaButti K."/>
            <person name="Lindquist E.A."/>
            <person name="Lipzen A."/>
            <person name="Lundell T."/>
            <person name="Morin E."/>
            <person name="Murat C."/>
            <person name="Riley R."/>
            <person name="Ohm R."/>
            <person name="Sun H."/>
            <person name="Tunlid A."/>
            <person name="Henrissat B."/>
            <person name="Grigoriev I.V."/>
            <person name="Hibbett D.S."/>
            <person name="Martin F."/>
        </authorList>
    </citation>
    <scope>NUCLEOTIDE SEQUENCE [LARGE SCALE GENOMIC DNA]</scope>
    <source>
        <strain evidence="2">Marx 270</strain>
    </source>
</reference>
<keyword evidence="2" id="KW-1185">Reference proteome</keyword>
<organism evidence="1 2">
    <name type="scientific">Pisolithus tinctorius Marx 270</name>
    <dbReference type="NCBI Taxonomy" id="870435"/>
    <lineage>
        <taxon>Eukaryota</taxon>
        <taxon>Fungi</taxon>
        <taxon>Dikarya</taxon>
        <taxon>Basidiomycota</taxon>
        <taxon>Agaricomycotina</taxon>
        <taxon>Agaricomycetes</taxon>
        <taxon>Agaricomycetidae</taxon>
        <taxon>Boletales</taxon>
        <taxon>Sclerodermatineae</taxon>
        <taxon>Pisolithaceae</taxon>
        <taxon>Pisolithus</taxon>
    </lineage>
</organism>
<sequence length="51" mass="5694">MTHSTSFSAHTARFLRVRGMVLCGGRRRGQVCTRNASLHPIMKHLHAVAHV</sequence>